<dbReference type="PROSITE" id="PS50181">
    <property type="entry name" value="FBOX"/>
    <property type="match status" value="1"/>
</dbReference>
<dbReference type="AlphaFoldDB" id="A0A0J0XMK8"/>
<feature type="compositionally biased region" description="Acidic residues" evidence="1">
    <location>
        <begin position="223"/>
        <end position="237"/>
    </location>
</feature>
<feature type="domain" description="F-box" evidence="2">
    <location>
        <begin position="11"/>
        <end position="56"/>
    </location>
</feature>
<keyword evidence="4" id="KW-1185">Reference proteome</keyword>
<dbReference type="InterPro" id="IPR036047">
    <property type="entry name" value="F-box-like_dom_sf"/>
</dbReference>
<organism evidence="3 4">
    <name type="scientific">Cutaneotrichosporon oleaginosum</name>
    <dbReference type="NCBI Taxonomy" id="879819"/>
    <lineage>
        <taxon>Eukaryota</taxon>
        <taxon>Fungi</taxon>
        <taxon>Dikarya</taxon>
        <taxon>Basidiomycota</taxon>
        <taxon>Agaricomycotina</taxon>
        <taxon>Tremellomycetes</taxon>
        <taxon>Trichosporonales</taxon>
        <taxon>Trichosporonaceae</taxon>
        <taxon>Cutaneotrichosporon</taxon>
    </lineage>
</organism>
<sequence>MSNHDPCPDEPPRLDALPPEILEVVFSFLPRKDLATVLGVNTRLLTTAYPLLYRHLVLHARFPSLRGGIRGLSPLDHIHSLHLGQHDPSTCAAALSTLDTTPGTSHVLPLLSLPATAHPNVRDTCPLASQRMHTLVIRAAPLLYVRVTYTFHAVRVPRAIVVFTPDSAVVGTNFKYEVAPDGPNGFLRRFPNARVVVWVFAARCWRPSPRPRNTEPRAHSRDEAEEDGQVEGEGGAEEGEKKREAKRRMEERREHAYLARTWVGRLLSPAVFGALKRRCPAVRELVLVNVEALDPIAVVEADLGPEHVGRVVRRWVAHTLRGMEGWSYEERGDHNSYGVVVEEGVEQGQKGQQRLDADDVKMRCVTLEEFTYEERMRGTAEGGVRREEIESWFEEE</sequence>
<feature type="region of interest" description="Disordered" evidence="1">
    <location>
        <begin position="210"/>
        <end position="247"/>
    </location>
</feature>
<accession>A0A0J0XMK8</accession>
<feature type="compositionally biased region" description="Basic and acidic residues" evidence="1">
    <location>
        <begin position="212"/>
        <end position="222"/>
    </location>
</feature>
<evidence type="ECO:0000313" key="4">
    <source>
        <dbReference type="Proteomes" id="UP000053611"/>
    </source>
</evidence>
<feature type="compositionally biased region" description="Basic and acidic residues" evidence="1">
    <location>
        <begin position="238"/>
        <end position="247"/>
    </location>
</feature>
<proteinExistence type="predicted"/>
<evidence type="ECO:0000313" key="3">
    <source>
        <dbReference type="EMBL" id="KLT42341.1"/>
    </source>
</evidence>
<evidence type="ECO:0000256" key="1">
    <source>
        <dbReference type="SAM" id="MobiDB-lite"/>
    </source>
</evidence>
<dbReference type="OrthoDB" id="5294074at2759"/>
<dbReference type="GeneID" id="28983771"/>
<dbReference type="RefSeq" id="XP_018278832.1">
    <property type="nucleotide sequence ID" value="XM_018423168.1"/>
</dbReference>
<dbReference type="Pfam" id="PF12937">
    <property type="entry name" value="F-box-like"/>
    <property type="match status" value="1"/>
</dbReference>
<protein>
    <recommendedName>
        <fullName evidence="2">F-box domain-containing protein</fullName>
    </recommendedName>
</protein>
<dbReference type="Proteomes" id="UP000053611">
    <property type="component" value="Unassembled WGS sequence"/>
</dbReference>
<reference evidence="3 4" key="1">
    <citation type="submission" date="2015-03" db="EMBL/GenBank/DDBJ databases">
        <title>Genomics and transcriptomics of the oil-accumulating basidiomycete yeast T. oleaginosus allow insights into substrate utilization and the diverse evolutionary trajectories of mating systems in fungi.</title>
        <authorList>
            <consortium name="DOE Joint Genome Institute"/>
            <person name="Kourist R."/>
            <person name="Kracht O."/>
            <person name="Bracharz F."/>
            <person name="Lipzen A."/>
            <person name="Nolan M."/>
            <person name="Ohm R."/>
            <person name="Grigoriev I."/>
            <person name="Sun S."/>
            <person name="Heitman J."/>
            <person name="Bruck T."/>
            <person name="Nowrousian M."/>
        </authorList>
    </citation>
    <scope>NUCLEOTIDE SEQUENCE [LARGE SCALE GENOMIC DNA]</scope>
    <source>
        <strain evidence="3 4">IBC0246</strain>
    </source>
</reference>
<dbReference type="EMBL" id="KQ087206">
    <property type="protein sequence ID" value="KLT42341.1"/>
    <property type="molecule type" value="Genomic_DNA"/>
</dbReference>
<gene>
    <name evidence="3" type="ORF">CC85DRAFT_285582</name>
</gene>
<dbReference type="SUPFAM" id="SSF81383">
    <property type="entry name" value="F-box domain"/>
    <property type="match status" value="1"/>
</dbReference>
<evidence type="ECO:0000259" key="2">
    <source>
        <dbReference type="PROSITE" id="PS50181"/>
    </source>
</evidence>
<name>A0A0J0XMK8_9TREE</name>
<dbReference type="InterPro" id="IPR001810">
    <property type="entry name" value="F-box_dom"/>
</dbReference>